<name>A0A9Q0G7N9_9ROSI</name>
<dbReference type="EMBL" id="JAKUCV010002250">
    <property type="protein sequence ID" value="KAJ4843366.1"/>
    <property type="molecule type" value="Genomic_DNA"/>
</dbReference>
<accession>A0A9Q0G7N9</accession>
<evidence type="ECO:0000259" key="2">
    <source>
        <dbReference type="Pfam" id="PF23598"/>
    </source>
</evidence>
<dbReference type="Gene3D" id="3.80.10.10">
    <property type="entry name" value="Ribonuclease Inhibitor"/>
    <property type="match status" value="1"/>
</dbReference>
<comment type="caution">
    <text evidence="3">The sequence shown here is derived from an EMBL/GenBank/DDBJ whole genome shotgun (WGS) entry which is preliminary data.</text>
</comment>
<evidence type="ECO:0000313" key="3">
    <source>
        <dbReference type="EMBL" id="KAJ4843366.1"/>
    </source>
</evidence>
<dbReference type="Pfam" id="PF23598">
    <property type="entry name" value="LRR_14"/>
    <property type="match status" value="1"/>
</dbReference>
<protein>
    <recommendedName>
        <fullName evidence="2">Disease resistance R13L4/SHOC-2-like LRR domain-containing protein</fullName>
    </recommendedName>
</protein>
<evidence type="ECO:0000256" key="1">
    <source>
        <dbReference type="ARBA" id="ARBA00022737"/>
    </source>
</evidence>
<feature type="domain" description="Disease resistance R13L4/SHOC-2-like LRR" evidence="2">
    <location>
        <begin position="2"/>
        <end position="178"/>
    </location>
</feature>
<gene>
    <name evidence="3" type="ORF">Tsubulata_040631</name>
</gene>
<sequence length="239" mass="27766">MTQLVSLDITNIEGSYEEDLCFAIQNLHLLRRLSVKAAKEDGILCLDALKLPPPFLEFLALIGKLENIPQWFKSLQNLRHLGLFWSRLTNDPLSHLEVLPNLRRLFLDSAYEKPHLEFKNGFRSLEFLGIHECHNLQSIRIDKGVMPGLKELDIRDCRMLTKVPWGIKYLTKLQKLWLVDLSEELIKRIEEPAVVDHPNVQHIPKITYIYETSSGQTNWISGMAPFYKYVDVLDCCLWP</sequence>
<dbReference type="SUPFAM" id="SSF52058">
    <property type="entry name" value="L domain-like"/>
    <property type="match status" value="1"/>
</dbReference>
<organism evidence="3 4">
    <name type="scientific">Turnera subulata</name>
    <dbReference type="NCBI Taxonomy" id="218843"/>
    <lineage>
        <taxon>Eukaryota</taxon>
        <taxon>Viridiplantae</taxon>
        <taxon>Streptophyta</taxon>
        <taxon>Embryophyta</taxon>
        <taxon>Tracheophyta</taxon>
        <taxon>Spermatophyta</taxon>
        <taxon>Magnoliopsida</taxon>
        <taxon>eudicotyledons</taxon>
        <taxon>Gunneridae</taxon>
        <taxon>Pentapetalae</taxon>
        <taxon>rosids</taxon>
        <taxon>fabids</taxon>
        <taxon>Malpighiales</taxon>
        <taxon>Passifloraceae</taxon>
        <taxon>Turnera</taxon>
    </lineage>
</organism>
<proteinExistence type="predicted"/>
<keyword evidence="1" id="KW-0677">Repeat</keyword>
<dbReference type="InterPro" id="IPR032675">
    <property type="entry name" value="LRR_dom_sf"/>
</dbReference>
<reference evidence="3" key="1">
    <citation type="submission" date="2022-02" db="EMBL/GenBank/DDBJ databases">
        <authorList>
            <person name="Henning P.M."/>
            <person name="McCubbin A.G."/>
            <person name="Shore J.S."/>
        </authorList>
    </citation>
    <scope>NUCLEOTIDE SEQUENCE</scope>
    <source>
        <strain evidence="3">F60SS</strain>
        <tissue evidence="3">Leaves</tissue>
    </source>
</reference>
<keyword evidence="4" id="KW-1185">Reference proteome</keyword>
<dbReference type="OrthoDB" id="598235at2759"/>
<evidence type="ECO:0000313" key="4">
    <source>
        <dbReference type="Proteomes" id="UP001141552"/>
    </source>
</evidence>
<reference evidence="3" key="2">
    <citation type="journal article" date="2023" name="Plants (Basel)">
        <title>Annotation of the Turnera subulata (Passifloraceae) Draft Genome Reveals the S-Locus Evolved after the Divergence of Turneroideae from Passifloroideae in a Stepwise Manner.</title>
        <authorList>
            <person name="Henning P.M."/>
            <person name="Roalson E.H."/>
            <person name="Mir W."/>
            <person name="McCubbin A.G."/>
            <person name="Shore J.S."/>
        </authorList>
    </citation>
    <scope>NUCLEOTIDE SEQUENCE</scope>
    <source>
        <strain evidence="3">F60SS</strain>
    </source>
</reference>
<dbReference type="AlphaFoldDB" id="A0A9Q0G7N9"/>
<dbReference type="PANTHER" id="PTHR15140">
    <property type="entry name" value="TUBULIN-SPECIFIC CHAPERONE E"/>
    <property type="match status" value="1"/>
</dbReference>
<dbReference type="InterPro" id="IPR055414">
    <property type="entry name" value="LRR_R13L4/SHOC2-like"/>
</dbReference>
<dbReference type="Proteomes" id="UP001141552">
    <property type="component" value="Unassembled WGS sequence"/>
</dbReference>
<dbReference type="PANTHER" id="PTHR15140:SF57">
    <property type="entry name" value="RX N-TERMINAL DOMAIN-CONTAINING PROTEIN"/>
    <property type="match status" value="1"/>
</dbReference>